<evidence type="ECO:0000313" key="2">
    <source>
        <dbReference type="Proteomes" id="UP000786560"/>
    </source>
</evidence>
<evidence type="ECO:0000313" key="1">
    <source>
        <dbReference type="EMBL" id="HJG42367.1"/>
    </source>
</evidence>
<accession>A0A921IY43</accession>
<reference evidence="1" key="1">
    <citation type="journal article" date="2021" name="PeerJ">
        <title>Extensive microbial diversity within the chicken gut microbiome revealed by metagenomics and culture.</title>
        <authorList>
            <person name="Gilroy R."/>
            <person name="Ravi A."/>
            <person name="Getino M."/>
            <person name="Pursley I."/>
            <person name="Horton D.L."/>
            <person name="Alikhan N.F."/>
            <person name="Baker D."/>
            <person name="Gharbi K."/>
            <person name="Hall N."/>
            <person name="Watson M."/>
            <person name="Adriaenssens E.M."/>
            <person name="Foster-Nyarko E."/>
            <person name="Jarju S."/>
            <person name="Secka A."/>
            <person name="Antonio M."/>
            <person name="Oren A."/>
            <person name="Chaudhuri R.R."/>
            <person name="La Ragione R."/>
            <person name="Hildebrand F."/>
            <person name="Pallen M.J."/>
        </authorList>
    </citation>
    <scope>NUCLEOTIDE SEQUENCE</scope>
    <source>
        <strain evidence="1">ChiBcolR7-4860</strain>
    </source>
</reference>
<reference evidence="1" key="2">
    <citation type="submission" date="2021-09" db="EMBL/GenBank/DDBJ databases">
        <authorList>
            <person name="Gilroy R."/>
        </authorList>
    </citation>
    <scope>NUCLEOTIDE SEQUENCE</scope>
    <source>
        <strain evidence="1">ChiBcolR7-4860</strain>
    </source>
</reference>
<sequence>MTDPDPLLDRLETNVQAVTDTEKAACMDSLATARVMVDRVIASWDAQVPDEPHDQAVIEVASDLYFRRTARNGVMSVTDSELQPFRINRDPLASARPILRPWLPAGMGVA</sequence>
<dbReference type="RefSeq" id="WP_278711687.1">
    <property type="nucleotide sequence ID" value="NZ_DYUX01000028.1"/>
</dbReference>
<name>A0A921IY43_9BIFI</name>
<proteinExistence type="predicted"/>
<gene>
    <name evidence="1" type="ORF">K8U73_08320</name>
</gene>
<protein>
    <submittedName>
        <fullName evidence="1">Uncharacterized protein</fullName>
    </submittedName>
</protein>
<dbReference type="Proteomes" id="UP000786560">
    <property type="component" value="Unassembled WGS sequence"/>
</dbReference>
<dbReference type="AlphaFoldDB" id="A0A921IY43"/>
<comment type="caution">
    <text evidence="1">The sequence shown here is derived from an EMBL/GenBank/DDBJ whole genome shotgun (WGS) entry which is preliminary data.</text>
</comment>
<dbReference type="EMBL" id="DYUX01000028">
    <property type="protein sequence ID" value="HJG42367.1"/>
    <property type="molecule type" value="Genomic_DNA"/>
</dbReference>
<organism evidence="1 2">
    <name type="scientific">Bifidobacterium pullorum subsp. gallinarum</name>
    <dbReference type="NCBI Taxonomy" id="78344"/>
    <lineage>
        <taxon>Bacteria</taxon>
        <taxon>Bacillati</taxon>
        <taxon>Actinomycetota</taxon>
        <taxon>Actinomycetes</taxon>
        <taxon>Bifidobacteriales</taxon>
        <taxon>Bifidobacteriaceae</taxon>
        <taxon>Bifidobacterium</taxon>
    </lineage>
</organism>